<dbReference type="PANTHER" id="PTHR46121">
    <property type="entry name" value="STEROIDOGENIC ACUTE REGULATORY PROTEIN-LIKE"/>
    <property type="match status" value="1"/>
</dbReference>
<gene>
    <name evidence="11 12" type="primary">STARD3</name>
</gene>
<evidence type="ECO:0000313" key="12">
    <source>
        <dbReference type="RefSeq" id="XP_032831427.1"/>
    </source>
</evidence>
<comment type="similarity">
    <text evidence="2">Belongs to the STARD3 family.</text>
</comment>
<evidence type="ECO:0000259" key="9">
    <source>
        <dbReference type="PROSITE" id="PS51439"/>
    </source>
</evidence>
<feature type="domain" description="MENTAL" evidence="9">
    <location>
        <begin position="28"/>
        <end position="200"/>
    </location>
</feature>
<keyword evidence="4" id="KW-0446">Lipid-binding</keyword>
<dbReference type="RefSeq" id="XP_032831427.1">
    <property type="nucleotide sequence ID" value="XM_032975536.1"/>
</dbReference>
<feature type="compositionally biased region" description="Polar residues" evidence="6">
    <location>
        <begin position="1"/>
        <end position="19"/>
    </location>
</feature>
<evidence type="ECO:0000256" key="4">
    <source>
        <dbReference type="ARBA" id="ARBA00023121"/>
    </source>
</evidence>
<protein>
    <submittedName>
        <fullName evidence="11 12">StAR-related lipid transfer protein 3</fullName>
    </submittedName>
</protein>
<evidence type="ECO:0000256" key="6">
    <source>
        <dbReference type="SAM" id="MobiDB-lite"/>
    </source>
</evidence>
<dbReference type="PROSITE" id="PS51439">
    <property type="entry name" value="MENTAL"/>
    <property type="match status" value="1"/>
</dbReference>
<dbReference type="InterPro" id="IPR023393">
    <property type="entry name" value="START-like_dom_sf"/>
</dbReference>
<keyword evidence="10" id="KW-1185">Reference proteome</keyword>
<accession>A0AAJ7XEP6</accession>
<dbReference type="PANTHER" id="PTHR46121:SF4">
    <property type="entry name" value="STEROIDOGENIC ACUTE REGULATORY PROTEIN-LIKE"/>
    <property type="match status" value="1"/>
</dbReference>
<dbReference type="InterPro" id="IPR051869">
    <property type="entry name" value="STARD3"/>
</dbReference>
<organism evidence="10 12">
    <name type="scientific">Petromyzon marinus</name>
    <name type="common">Sea lamprey</name>
    <dbReference type="NCBI Taxonomy" id="7757"/>
    <lineage>
        <taxon>Eukaryota</taxon>
        <taxon>Metazoa</taxon>
        <taxon>Chordata</taxon>
        <taxon>Craniata</taxon>
        <taxon>Vertebrata</taxon>
        <taxon>Cyclostomata</taxon>
        <taxon>Hyperoartia</taxon>
        <taxon>Petromyzontiformes</taxon>
        <taxon>Petromyzontidae</taxon>
        <taxon>Petromyzon</taxon>
    </lineage>
</organism>
<dbReference type="GO" id="GO:0015485">
    <property type="term" value="F:cholesterol binding"/>
    <property type="evidence" value="ECO:0007669"/>
    <property type="project" value="TreeGrafter"/>
</dbReference>
<keyword evidence="5 7" id="KW-0472">Membrane</keyword>
<dbReference type="InterPro" id="IPR002913">
    <property type="entry name" value="START_lipid-bd_dom"/>
</dbReference>
<reference evidence="11 12" key="1">
    <citation type="submission" date="2025-04" db="UniProtKB">
        <authorList>
            <consortium name="RefSeq"/>
        </authorList>
    </citation>
    <scope>IDENTIFICATION</scope>
    <source>
        <tissue evidence="11 12">Sperm</tissue>
    </source>
</reference>
<evidence type="ECO:0000256" key="7">
    <source>
        <dbReference type="SAM" id="Phobius"/>
    </source>
</evidence>
<dbReference type="GO" id="GO:0030301">
    <property type="term" value="P:cholesterol transport"/>
    <property type="evidence" value="ECO:0007669"/>
    <property type="project" value="TreeGrafter"/>
</dbReference>
<feature type="domain" description="START" evidence="8">
    <location>
        <begin position="228"/>
        <end position="424"/>
    </location>
</feature>
<dbReference type="AlphaFoldDB" id="A0AAJ7XEP6"/>
<feature type="region of interest" description="Disordered" evidence="6">
    <location>
        <begin position="1"/>
        <end position="25"/>
    </location>
</feature>
<dbReference type="Pfam" id="PF10457">
    <property type="entry name" value="MENTAL"/>
    <property type="match status" value="1"/>
</dbReference>
<evidence type="ECO:0000313" key="10">
    <source>
        <dbReference type="Proteomes" id="UP001318040"/>
    </source>
</evidence>
<dbReference type="RefSeq" id="XP_032831426.1">
    <property type="nucleotide sequence ID" value="XM_032975535.1"/>
</dbReference>
<dbReference type="KEGG" id="pmrn:116954757"/>
<dbReference type="SMART" id="SM00234">
    <property type="entry name" value="START"/>
    <property type="match status" value="1"/>
</dbReference>
<dbReference type="GO" id="GO:0031902">
    <property type="term" value="C:late endosome membrane"/>
    <property type="evidence" value="ECO:0007669"/>
    <property type="project" value="UniProtKB-SubCell"/>
</dbReference>
<proteinExistence type="inferred from homology"/>
<dbReference type="InterPro" id="IPR000799">
    <property type="entry name" value="StAR-like"/>
</dbReference>
<name>A0AAJ7XEP6_PETMA</name>
<comment type="subcellular location">
    <subcellularLocation>
        <location evidence="1">Late endosome membrane</location>
        <topology evidence="1">Multi-pass membrane protein</topology>
    </subcellularLocation>
</comment>
<dbReference type="Pfam" id="PF01852">
    <property type="entry name" value="START"/>
    <property type="match status" value="1"/>
</dbReference>
<evidence type="ECO:0000256" key="2">
    <source>
        <dbReference type="ARBA" id="ARBA00010909"/>
    </source>
</evidence>
<dbReference type="GO" id="GO:0140284">
    <property type="term" value="C:endoplasmic reticulum-endosome membrane contact site"/>
    <property type="evidence" value="ECO:0007669"/>
    <property type="project" value="TreeGrafter"/>
</dbReference>
<keyword evidence="7" id="KW-1133">Transmembrane helix</keyword>
<dbReference type="Proteomes" id="UP001318040">
    <property type="component" value="Chromosome 56"/>
</dbReference>
<feature type="transmembrane region" description="Helical" evidence="7">
    <location>
        <begin position="103"/>
        <end position="125"/>
    </location>
</feature>
<evidence type="ECO:0000256" key="3">
    <source>
        <dbReference type="ARBA" id="ARBA00022692"/>
    </source>
</evidence>
<feature type="transmembrane region" description="Helical" evidence="7">
    <location>
        <begin position="131"/>
        <end position="151"/>
    </location>
</feature>
<evidence type="ECO:0000256" key="5">
    <source>
        <dbReference type="ARBA" id="ARBA00023136"/>
    </source>
</evidence>
<dbReference type="PRINTS" id="PR00978">
    <property type="entry name" value="STARPROTEIN"/>
</dbReference>
<dbReference type="PROSITE" id="PS50848">
    <property type="entry name" value="START"/>
    <property type="match status" value="1"/>
</dbReference>
<dbReference type="SUPFAM" id="SSF55961">
    <property type="entry name" value="Bet v1-like"/>
    <property type="match status" value="1"/>
</dbReference>
<keyword evidence="3 7" id="KW-0812">Transmembrane</keyword>
<feature type="transmembrane region" description="Helical" evidence="7">
    <location>
        <begin position="34"/>
        <end position="51"/>
    </location>
</feature>
<evidence type="ECO:0000259" key="8">
    <source>
        <dbReference type="PROSITE" id="PS50848"/>
    </source>
</evidence>
<dbReference type="GO" id="GO:0099044">
    <property type="term" value="P:vesicle tethering to endoplasmic reticulum"/>
    <property type="evidence" value="ECO:0007669"/>
    <property type="project" value="TreeGrafter"/>
</dbReference>
<dbReference type="GO" id="GO:0005789">
    <property type="term" value="C:endoplasmic reticulum membrane"/>
    <property type="evidence" value="ECO:0007669"/>
    <property type="project" value="TreeGrafter"/>
</dbReference>
<sequence>MDWTESSLNSSYLVGSADSTPRPENKKISDVRRTFCLFVTFDFLFVGLLWLTELNVDGNLKDKLINEVVNYSYQTSLFDIFCLGAVRCTMLLLAYALFRLKHWWMVALTTFVSSAFLIVKVIISQLLKKGALGYVIPIVSFILVWVETWFVDFKVLPQEIKEENRQLQSQQSGSGQAPLIYPRPLSDPHFYSPPSSLDGSDDDSEDETKKNLTWREKEYVRQGKRSMEVMKQTLSRQDLWSFDKKTEYGDVIYITDVTGYGRTYILKAVLDATPEAVFDEVVVNIEAMPQWNKAITESQVLQRVEDHTFVTYEVAASAARGLISPRDFVTVRRVERRPDRFISSGMSTTHDARPVHDGIVRGENGVGGFVVDRNRHNHEQSVLHWILNTDLKGKLPGYLVQQSLAGVMLDFAENLRQRLRGMRPAV</sequence>
<dbReference type="InterPro" id="IPR019498">
    <property type="entry name" value="MENTAL"/>
</dbReference>
<evidence type="ECO:0000256" key="1">
    <source>
        <dbReference type="ARBA" id="ARBA00004107"/>
    </source>
</evidence>
<dbReference type="GO" id="GO:0005765">
    <property type="term" value="C:lysosomal membrane"/>
    <property type="evidence" value="ECO:0007669"/>
    <property type="project" value="TreeGrafter"/>
</dbReference>
<evidence type="ECO:0000313" key="11">
    <source>
        <dbReference type="RefSeq" id="XP_032831426.1"/>
    </source>
</evidence>
<feature type="region of interest" description="Disordered" evidence="6">
    <location>
        <begin position="192"/>
        <end position="211"/>
    </location>
</feature>
<dbReference type="Gene3D" id="3.30.530.20">
    <property type="match status" value="1"/>
</dbReference>